<dbReference type="HOGENOM" id="CLU_052729_0_0_1"/>
<dbReference type="PROSITE" id="PS50012">
    <property type="entry name" value="RCC1_3"/>
    <property type="match status" value="2"/>
</dbReference>
<accession>B3LVJ5</accession>
<evidence type="ECO:0000313" key="2">
    <source>
        <dbReference type="EMBL" id="EDV42565.1"/>
    </source>
</evidence>
<dbReference type="AlphaFoldDB" id="B3LVJ5"/>
<feature type="repeat" description="RCC1" evidence="1">
    <location>
        <begin position="247"/>
        <end position="319"/>
    </location>
</feature>
<dbReference type="Proteomes" id="UP000007801">
    <property type="component" value="Unassembled WGS sequence"/>
</dbReference>
<dbReference type="PANTHER" id="PTHR46849:SF1">
    <property type="entry name" value="RCC1 DOMAIN-CONTAINING PROTEIN 1"/>
    <property type="match status" value="1"/>
</dbReference>
<evidence type="ECO:0008006" key="4">
    <source>
        <dbReference type="Google" id="ProtNLM"/>
    </source>
</evidence>
<name>B3LVJ5_DROAN</name>
<dbReference type="STRING" id="7217.B3LVJ5"/>
<dbReference type="InParanoid" id="B3LVJ5"/>
<dbReference type="FunCoup" id="B3LVJ5">
    <property type="interactions" value="231"/>
</dbReference>
<dbReference type="OrthoDB" id="5370059at2759"/>
<dbReference type="Pfam" id="PF00415">
    <property type="entry name" value="RCC1"/>
    <property type="match status" value="1"/>
</dbReference>
<proteinExistence type="predicted"/>
<dbReference type="OMA" id="WASGWCI"/>
<dbReference type="EMBL" id="CH902617">
    <property type="protein sequence ID" value="EDV42565.1"/>
    <property type="molecule type" value="Genomic_DNA"/>
</dbReference>
<dbReference type="InterPro" id="IPR000408">
    <property type="entry name" value="Reg_chr_condens"/>
</dbReference>
<evidence type="ECO:0000256" key="1">
    <source>
        <dbReference type="PROSITE-ProRule" id="PRU00235"/>
    </source>
</evidence>
<gene>
    <name evidence="2" type="primary">Dana\GF18053</name>
    <name evidence="2" type="synonym">dana_GLEANR_19313</name>
    <name evidence="2" type="ORF">GF18053</name>
</gene>
<dbReference type="InterPro" id="IPR009091">
    <property type="entry name" value="RCC1/BLIP-II"/>
</dbReference>
<dbReference type="eggNOG" id="KOG1426">
    <property type="taxonomic scope" value="Eukaryota"/>
</dbReference>
<dbReference type="PhylomeDB" id="B3LVJ5"/>
<dbReference type="Gene3D" id="2.130.10.30">
    <property type="entry name" value="Regulator of chromosome condensation 1/beta-lactamase-inhibitor protein II"/>
    <property type="match status" value="1"/>
</dbReference>
<dbReference type="InterPro" id="IPR052830">
    <property type="entry name" value="RCC1_domain-containing"/>
</dbReference>
<sequence>MRRLLFTGFNAFGQHEFVTGDTDSAAGFREINAPLSEQNQCTISVGWRYSALALGRKLYMRGLLEFEPHECVTLEAVDNIKALAAGEAYCLVLLHSGQLYRVSIKIKTELQAVRLEAPPRPNSATKRSIFGTTKAQPGSPIVEHIACGSHMNVAVSSENAVYSIPSCLHQFPGRQFRVKQLECGHEHAVLLSRNGDVYTWGNGLRGQLGQSVLKTEETPHLLEALAGIKITRIAAGGWHSAAISAFGDLYTWGLNCSGQLGIRVMKPGGLLKEPTVYPLPQLHDLPECSCSKNQESSSDDCAPLRVFAGSRHTLLIRRCGGLWVSGWSKYGQLGKRSDRQVEFLDAFQALERIRLSQETDQIICGPWATLLCVES</sequence>
<reference evidence="2 3" key="1">
    <citation type="journal article" date="2007" name="Nature">
        <title>Evolution of genes and genomes on the Drosophila phylogeny.</title>
        <authorList>
            <consortium name="Drosophila 12 Genomes Consortium"/>
            <person name="Clark A.G."/>
            <person name="Eisen M.B."/>
            <person name="Smith D.R."/>
            <person name="Bergman C.M."/>
            <person name="Oliver B."/>
            <person name="Markow T.A."/>
            <person name="Kaufman T.C."/>
            <person name="Kellis M."/>
            <person name="Gelbart W."/>
            <person name="Iyer V.N."/>
            <person name="Pollard D.A."/>
            <person name="Sackton T.B."/>
            <person name="Larracuente A.M."/>
            <person name="Singh N.D."/>
            <person name="Abad J.P."/>
            <person name="Abt D.N."/>
            <person name="Adryan B."/>
            <person name="Aguade M."/>
            <person name="Akashi H."/>
            <person name="Anderson W.W."/>
            <person name="Aquadro C.F."/>
            <person name="Ardell D.H."/>
            <person name="Arguello R."/>
            <person name="Artieri C.G."/>
            <person name="Barbash D.A."/>
            <person name="Barker D."/>
            <person name="Barsanti P."/>
            <person name="Batterham P."/>
            <person name="Batzoglou S."/>
            <person name="Begun D."/>
            <person name="Bhutkar A."/>
            <person name="Blanco E."/>
            <person name="Bosak S.A."/>
            <person name="Bradley R.K."/>
            <person name="Brand A.D."/>
            <person name="Brent M.R."/>
            <person name="Brooks A.N."/>
            <person name="Brown R.H."/>
            <person name="Butlin R.K."/>
            <person name="Caggese C."/>
            <person name="Calvi B.R."/>
            <person name="Bernardo de Carvalho A."/>
            <person name="Caspi A."/>
            <person name="Castrezana S."/>
            <person name="Celniker S.E."/>
            <person name="Chang J.L."/>
            <person name="Chapple C."/>
            <person name="Chatterji S."/>
            <person name="Chinwalla A."/>
            <person name="Civetta A."/>
            <person name="Clifton S.W."/>
            <person name="Comeron J.M."/>
            <person name="Costello J.C."/>
            <person name="Coyne J.A."/>
            <person name="Daub J."/>
            <person name="David R.G."/>
            <person name="Delcher A.L."/>
            <person name="Delehaunty K."/>
            <person name="Do C.B."/>
            <person name="Ebling H."/>
            <person name="Edwards K."/>
            <person name="Eickbush T."/>
            <person name="Evans J.D."/>
            <person name="Filipski A."/>
            <person name="Findeiss S."/>
            <person name="Freyhult E."/>
            <person name="Fulton L."/>
            <person name="Fulton R."/>
            <person name="Garcia A.C."/>
            <person name="Gardiner A."/>
            <person name="Garfield D.A."/>
            <person name="Garvin B.E."/>
            <person name="Gibson G."/>
            <person name="Gilbert D."/>
            <person name="Gnerre S."/>
            <person name="Godfrey J."/>
            <person name="Good R."/>
            <person name="Gotea V."/>
            <person name="Gravely B."/>
            <person name="Greenberg A.J."/>
            <person name="Griffiths-Jones S."/>
            <person name="Gross S."/>
            <person name="Guigo R."/>
            <person name="Gustafson E.A."/>
            <person name="Haerty W."/>
            <person name="Hahn M.W."/>
            <person name="Halligan D.L."/>
            <person name="Halpern A.L."/>
            <person name="Halter G.M."/>
            <person name="Han M.V."/>
            <person name="Heger A."/>
            <person name="Hillier L."/>
            <person name="Hinrichs A.S."/>
            <person name="Holmes I."/>
            <person name="Hoskins R.A."/>
            <person name="Hubisz M.J."/>
            <person name="Hultmark D."/>
            <person name="Huntley M.A."/>
            <person name="Jaffe D.B."/>
            <person name="Jagadeeshan S."/>
            <person name="Jeck W.R."/>
            <person name="Johnson J."/>
            <person name="Jones C.D."/>
            <person name="Jordan W.C."/>
            <person name="Karpen G.H."/>
            <person name="Kataoka E."/>
            <person name="Keightley P.D."/>
            <person name="Kheradpour P."/>
            <person name="Kirkness E.F."/>
            <person name="Koerich L.B."/>
            <person name="Kristiansen K."/>
            <person name="Kudrna D."/>
            <person name="Kulathinal R.J."/>
            <person name="Kumar S."/>
            <person name="Kwok R."/>
            <person name="Lander E."/>
            <person name="Langley C.H."/>
            <person name="Lapoint R."/>
            <person name="Lazzaro B.P."/>
            <person name="Lee S.J."/>
            <person name="Levesque L."/>
            <person name="Li R."/>
            <person name="Lin C.F."/>
            <person name="Lin M.F."/>
            <person name="Lindblad-Toh K."/>
            <person name="Llopart A."/>
            <person name="Long M."/>
            <person name="Low L."/>
            <person name="Lozovsky E."/>
            <person name="Lu J."/>
            <person name="Luo M."/>
            <person name="Machado C.A."/>
            <person name="Makalowski W."/>
            <person name="Marzo M."/>
            <person name="Matsuda M."/>
            <person name="Matzkin L."/>
            <person name="McAllister B."/>
            <person name="McBride C.S."/>
            <person name="McKernan B."/>
            <person name="McKernan K."/>
            <person name="Mendez-Lago M."/>
            <person name="Minx P."/>
            <person name="Mollenhauer M.U."/>
            <person name="Montooth K."/>
            <person name="Mount S.M."/>
            <person name="Mu X."/>
            <person name="Myers E."/>
            <person name="Negre B."/>
            <person name="Newfeld S."/>
            <person name="Nielsen R."/>
            <person name="Noor M.A."/>
            <person name="O'Grady P."/>
            <person name="Pachter L."/>
            <person name="Papaceit M."/>
            <person name="Parisi M.J."/>
            <person name="Parisi M."/>
            <person name="Parts L."/>
            <person name="Pedersen J.S."/>
            <person name="Pesole G."/>
            <person name="Phillippy A.M."/>
            <person name="Ponting C.P."/>
            <person name="Pop M."/>
            <person name="Porcelli D."/>
            <person name="Powell J.R."/>
            <person name="Prohaska S."/>
            <person name="Pruitt K."/>
            <person name="Puig M."/>
            <person name="Quesneville H."/>
            <person name="Ram K.R."/>
            <person name="Rand D."/>
            <person name="Rasmussen M.D."/>
            <person name="Reed L.K."/>
            <person name="Reenan R."/>
            <person name="Reily A."/>
            <person name="Remington K.A."/>
            <person name="Rieger T.T."/>
            <person name="Ritchie M.G."/>
            <person name="Robin C."/>
            <person name="Rogers Y.H."/>
            <person name="Rohde C."/>
            <person name="Rozas J."/>
            <person name="Rubenfield M.J."/>
            <person name="Ruiz A."/>
            <person name="Russo S."/>
            <person name="Salzberg S.L."/>
            <person name="Sanchez-Gracia A."/>
            <person name="Saranga D.J."/>
            <person name="Sato H."/>
            <person name="Schaeffer S.W."/>
            <person name="Schatz M.C."/>
            <person name="Schlenke T."/>
            <person name="Schwartz R."/>
            <person name="Segarra C."/>
            <person name="Singh R.S."/>
            <person name="Sirot L."/>
            <person name="Sirota M."/>
            <person name="Sisneros N.B."/>
            <person name="Smith C.D."/>
            <person name="Smith T.F."/>
            <person name="Spieth J."/>
            <person name="Stage D.E."/>
            <person name="Stark A."/>
            <person name="Stephan W."/>
            <person name="Strausberg R.L."/>
            <person name="Strempel S."/>
            <person name="Sturgill D."/>
            <person name="Sutton G."/>
            <person name="Sutton G.G."/>
            <person name="Tao W."/>
            <person name="Teichmann S."/>
            <person name="Tobari Y.N."/>
            <person name="Tomimura Y."/>
            <person name="Tsolas J.M."/>
            <person name="Valente V.L."/>
            <person name="Venter E."/>
            <person name="Venter J.C."/>
            <person name="Vicario S."/>
            <person name="Vieira F.G."/>
            <person name="Vilella A.J."/>
            <person name="Villasante A."/>
            <person name="Walenz B."/>
            <person name="Wang J."/>
            <person name="Wasserman M."/>
            <person name="Watts T."/>
            <person name="Wilson D."/>
            <person name="Wilson R.K."/>
            <person name="Wing R.A."/>
            <person name="Wolfner M.F."/>
            <person name="Wong A."/>
            <person name="Wong G.K."/>
            <person name="Wu C.I."/>
            <person name="Wu G."/>
            <person name="Yamamoto D."/>
            <person name="Yang H.P."/>
            <person name="Yang S.P."/>
            <person name="Yorke J.A."/>
            <person name="Yoshida K."/>
            <person name="Zdobnov E."/>
            <person name="Zhang P."/>
            <person name="Zhang Y."/>
            <person name="Zimin A.V."/>
            <person name="Baldwin J."/>
            <person name="Abdouelleil A."/>
            <person name="Abdulkadir J."/>
            <person name="Abebe A."/>
            <person name="Abera B."/>
            <person name="Abreu J."/>
            <person name="Acer S.C."/>
            <person name="Aftuck L."/>
            <person name="Alexander A."/>
            <person name="An P."/>
            <person name="Anderson E."/>
            <person name="Anderson S."/>
            <person name="Arachi H."/>
            <person name="Azer M."/>
            <person name="Bachantsang P."/>
            <person name="Barry A."/>
            <person name="Bayul T."/>
            <person name="Berlin A."/>
            <person name="Bessette D."/>
            <person name="Bloom T."/>
            <person name="Blye J."/>
            <person name="Boguslavskiy L."/>
            <person name="Bonnet C."/>
            <person name="Boukhgalter B."/>
            <person name="Bourzgui I."/>
            <person name="Brown A."/>
            <person name="Cahill P."/>
            <person name="Channer S."/>
            <person name="Cheshatsang Y."/>
            <person name="Chuda L."/>
            <person name="Citroen M."/>
            <person name="Collymore A."/>
            <person name="Cooke P."/>
            <person name="Costello M."/>
            <person name="D'Aco K."/>
            <person name="Daza R."/>
            <person name="De Haan G."/>
            <person name="DeGray S."/>
            <person name="DeMaso C."/>
            <person name="Dhargay N."/>
            <person name="Dooley K."/>
            <person name="Dooley E."/>
            <person name="Doricent M."/>
            <person name="Dorje P."/>
            <person name="Dorjee K."/>
            <person name="Dupes A."/>
            <person name="Elong R."/>
            <person name="Falk J."/>
            <person name="Farina A."/>
            <person name="Faro S."/>
            <person name="Ferguson D."/>
            <person name="Fisher S."/>
            <person name="Foley C.D."/>
            <person name="Franke A."/>
            <person name="Friedrich D."/>
            <person name="Gadbois L."/>
            <person name="Gearin G."/>
            <person name="Gearin C.R."/>
            <person name="Giannoukos G."/>
            <person name="Goode T."/>
            <person name="Graham J."/>
            <person name="Grandbois E."/>
            <person name="Grewal S."/>
            <person name="Gyaltsen K."/>
            <person name="Hafez N."/>
            <person name="Hagos B."/>
            <person name="Hall J."/>
            <person name="Henson C."/>
            <person name="Hollinger A."/>
            <person name="Honan T."/>
            <person name="Huard M.D."/>
            <person name="Hughes L."/>
            <person name="Hurhula B."/>
            <person name="Husby M.E."/>
            <person name="Kamat A."/>
            <person name="Kanga B."/>
            <person name="Kashin S."/>
            <person name="Khazanovich D."/>
            <person name="Kisner P."/>
            <person name="Lance K."/>
            <person name="Lara M."/>
            <person name="Lee W."/>
            <person name="Lennon N."/>
            <person name="Letendre F."/>
            <person name="LeVine R."/>
            <person name="Lipovsky A."/>
            <person name="Liu X."/>
            <person name="Liu J."/>
            <person name="Liu S."/>
            <person name="Lokyitsang T."/>
            <person name="Lokyitsang Y."/>
            <person name="Lubonja R."/>
            <person name="Lui A."/>
            <person name="MacDonald P."/>
            <person name="Magnisalis V."/>
            <person name="Maru K."/>
            <person name="Matthews C."/>
            <person name="McCusker W."/>
            <person name="McDonough S."/>
            <person name="Mehta T."/>
            <person name="Meldrim J."/>
            <person name="Meneus L."/>
            <person name="Mihai O."/>
            <person name="Mihalev A."/>
            <person name="Mihova T."/>
            <person name="Mittelman R."/>
            <person name="Mlenga V."/>
            <person name="Montmayeur A."/>
            <person name="Mulrain L."/>
            <person name="Navidi A."/>
            <person name="Naylor J."/>
            <person name="Negash T."/>
            <person name="Nguyen T."/>
            <person name="Nguyen N."/>
            <person name="Nicol R."/>
            <person name="Norbu C."/>
            <person name="Norbu N."/>
            <person name="Novod N."/>
            <person name="O'Neill B."/>
            <person name="Osman S."/>
            <person name="Markiewicz E."/>
            <person name="Oyono O.L."/>
            <person name="Patti C."/>
            <person name="Phunkhang P."/>
            <person name="Pierre F."/>
            <person name="Priest M."/>
            <person name="Raghuraman S."/>
            <person name="Rege F."/>
            <person name="Reyes R."/>
            <person name="Rise C."/>
            <person name="Rogov P."/>
            <person name="Ross K."/>
            <person name="Ryan E."/>
            <person name="Settipalli S."/>
            <person name="Shea T."/>
            <person name="Sherpa N."/>
            <person name="Shi L."/>
            <person name="Shih D."/>
            <person name="Sparrow T."/>
            <person name="Spaulding J."/>
            <person name="Stalker J."/>
            <person name="Stange-Thomann N."/>
            <person name="Stavropoulos S."/>
            <person name="Stone C."/>
            <person name="Strader C."/>
            <person name="Tesfaye S."/>
            <person name="Thomson T."/>
            <person name="Thoulutsang Y."/>
            <person name="Thoulutsang D."/>
            <person name="Topham K."/>
            <person name="Topping I."/>
            <person name="Tsamla T."/>
            <person name="Vassiliev H."/>
            <person name="Vo A."/>
            <person name="Wangchuk T."/>
            <person name="Wangdi T."/>
            <person name="Weiand M."/>
            <person name="Wilkinson J."/>
            <person name="Wilson A."/>
            <person name="Yadav S."/>
            <person name="Young G."/>
            <person name="Yu Q."/>
            <person name="Zembek L."/>
            <person name="Zhong D."/>
            <person name="Zimmer A."/>
            <person name="Zwirko Z."/>
            <person name="Jaffe D.B."/>
            <person name="Alvarez P."/>
            <person name="Brockman W."/>
            <person name="Butler J."/>
            <person name="Chin C."/>
            <person name="Gnerre S."/>
            <person name="Grabherr M."/>
            <person name="Kleber M."/>
            <person name="Mauceli E."/>
            <person name="MacCallum I."/>
        </authorList>
    </citation>
    <scope>NUCLEOTIDE SEQUENCE [LARGE SCALE GENOMIC DNA]</scope>
    <source>
        <strain evidence="3">Tucson 14024-0371.13</strain>
    </source>
</reference>
<dbReference type="SMR" id="B3LVJ5"/>
<dbReference type="PRINTS" id="PR00633">
    <property type="entry name" value="RCCNDNSATION"/>
</dbReference>
<keyword evidence="3" id="KW-1185">Reference proteome</keyword>
<dbReference type="PROSITE" id="PS00626">
    <property type="entry name" value="RCC1_2"/>
    <property type="match status" value="1"/>
</dbReference>
<organism evidence="2 3">
    <name type="scientific">Drosophila ananassae</name>
    <name type="common">Fruit fly</name>
    <dbReference type="NCBI Taxonomy" id="7217"/>
    <lineage>
        <taxon>Eukaryota</taxon>
        <taxon>Metazoa</taxon>
        <taxon>Ecdysozoa</taxon>
        <taxon>Arthropoda</taxon>
        <taxon>Hexapoda</taxon>
        <taxon>Insecta</taxon>
        <taxon>Pterygota</taxon>
        <taxon>Neoptera</taxon>
        <taxon>Endopterygota</taxon>
        <taxon>Diptera</taxon>
        <taxon>Brachycera</taxon>
        <taxon>Muscomorpha</taxon>
        <taxon>Ephydroidea</taxon>
        <taxon>Drosophilidae</taxon>
        <taxon>Drosophila</taxon>
        <taxon>Sophophora</taxon>
    </lineage>
</organism>
<dbReference type="PANTHER" id="PTHR46849">
    <property type="entry name" value="RCC1 DOMAIN-CONTAINING PROTEIN 1"/>
    <property type="match status" value="1"/>
</dbReference>
<protein>
    <recommendedName>
        <fullName evidence="4">RCC1 domain-containing protein 1</fullName>
    </recommendedName>
</protein>
<evidence type="ECO:0000313" key="3">
    <source>
        <dbReference type="Proteomes" id="UP000007801"/>
    </source>
</evidence>
<feature type="repeat" description="RCC1" evidence="1">
    <location>
        <begin position="195"/>
        <end position="246"/>
    </location>
</feature>
<dbReference type="SUPFAM" id="SSF50985">
    <property type="entry name" value="RCC1/BLIP-II"/>
    <property type="match status" value="1"/>
</dbReference>